<evidence type="ECO:0000313" key="1">
    <source>
        <dbReference type="EMBL" id="XDV04840.1"/>
    </source>
</evidence>
<gene>
    <name evidence="1" type="ORF">AB3G35_17375</name>
</gene>
<reference evidence="1" key="1">
    <citation type="submission" date="2024-07" db="EMBL/GenBank/DDBJ databases">
        <authorList>
            <person name="Biller S.J."/>
        </authorList>
    </citation>
    <scope>NUCLEOTIDE SEQUENCE</scope>
    <source>
        <strain evidence="1">WC2401</strain>
    </source>
</reference>
<protein>
    <recommendedName>
        <fullName evidence="2">Right-handed parallel beta-helix repeat-containing protein</fullName>
    </recommendedName>
</protein>
<dbReference type="EMBL" id="CP165623">
    <property type="protein sequence ID" value="XDV04840.1"/>
    <property type="molecule type" value="Genomic_DNA"/>
</dbReference>
<proteinExistence type="predicted"/>
<name>A0AB39WUW1_9PSED</name>
<organism evidence="1">
    <name type="scientific">Pseudomonas sp. WC2401</name>
    <dbReference type="NCBI Taxonomy" id="3234143"/>
    <lineage>
        <taxon>Bacteria</taxon>
        <taxon>Pseudomonadati</taxon>
        <taxon>Pseudomonadota</taxon>
        <taxon>Gammaproteobacteria</taxon>
        <taxon>Pseudomonadales</taxon>
        <taxon>Pseudomonadaceae</taxon>
        <taxon>Pseudomonas</taxon>
    </lineage>
</organism>
<dbReference type="RefSeq" id="WP_369781854.1">
    <property type="nucleotide sequence ID" value="NZ_CP165623.1"/>
</dbReference>
<evidence type="ECO:0008006" key="2">
    <source>
        <dbReference type="Google" id="ProtNLM"/>
    </source>
</evidence>
<sequence length="728" mass="79418">MAYNTGNPIGSKSPKDLSDNAQNLDLLMLGGNPSYPDRKGVARKSWKGMEAEHVADQLRRVTDFNSAQTDRKTQFTKFLESSGYEAPVPYAAGLTLERATQAVTFLGNEYRVKSQFLPLITTDWATDESRLKLIGDDSLRQTLAKPAGVFEIGWERGERSPIYTGLGGFLNAGNFNLWEKEFVDKAVKNNPVDPATWDWAPALQAAIDKVVLLAKIKGTTYGLPGIEVPAYLYNMSKTILTAPWIKIGIVGNTIFDFSKAPVNTQGINISGALANVTTDIFSFTGACLDASRGNLHLLGNGLNTSRGSAVFAGNSVDGLPVAREITLKNVTARNWKNALEFGKYGSYLFSGDGLRFENNFNGVVTPEGKVRNSGERMTITNSIIGGSGIGGAAILHRSDTMDLSFTNTSFDFNHDILRCDPGATYAAISFNGLCHFEGWDGYLVNWDSDGANFYVTFGASCTILPTTYRLDKPLKRNSPSRNLVRLGGTASSRVDVRFETPVIRHTSPPYTEDPFVALDLHQGNPVSHKGCRISSYDAYSFSAFGTRDSVSNTDFDFQLDPLGTGLASMKCWEKVTASAASDEVLVDDGTGKKVLRIRGTSATNYSHIRSKQWYPVKGGDTVFTWSSISIKGLSQPSDMSPLLPNVQLSFEIQYADGRIERVASRTVNMGGIFSDAEMPNFDEGKSRYIAAGSLGYLLPAGVVAVRPYIVYVAFVGDLYISRIGLWRQ</sequence>
<accession>A0AB39WUW1</accession>
<dbReference type="AlphaFoldDB" id="A0AB39WUW1"/>